<dbReference type="Proteomes" id="UP000194841">
    <property type="component" value="Unassembled WGS sequence"/>
</dbReference>
<dbReference type="PANTHER" id="PTHR34703:SF1">
    <property type="entry name" value="ANTIPORTER SUBUNIT MNHG2-RELATED"/>
    <property type="match status" value="1"/>
</dbReference>
<gene>
    <name evidence="2" type="ORF">B1199_04430</name>
</gene>
<organism evidence="2 3">
    <name type="scientific">Pseudoalteromonas ulvae</name>
    <dbReference type="NCBI Taxonomy" id="107327"/>
    <lineage>
        <taxon>Bacteria</taxon>
        <taxon>Pseudomonadati</taxon>
        <taxon>Pseudomonadota</taxon>
        <taxon>Gammaproteobacteria</taxon>
        <taxon>Alteromonadales</taxon>
        <taxon>Pseudoalteromonadaceae</taxon>
        <taxon>Pseudoalteromonas</taxon>
    </lineage>
</organism>
<keyword evidence="3" id="KW-1185">Reference proteome</keyword>
<dbReference type="RefSeq" id="WP_086742908.1">
    <property type="nucleotide sequence ID" value="NZ_MWPV01000001.1"/>
</dbReference>
<sequence length="111" mass="12094">MLIFEWVVSVLLLVGGLFILIGSIGLLKMPDFFMRLHGPTKATTLGMAGVLTAAMVYFSFTKDGISAKEILISIFLLITAPISGYMLIKAAIHHKLPAKKETTGLDKIEKD</sequence>
<dbReference type="GO" id="GO:0015385">
    <property type="term" value="F:sodium:proton antiporter activity"/>
    <property type="evidence" value="ECO:0007669"/>
    <property type="project" value="TreeGrafter"/>
</dbReference>
<feature type="transmembrane region" description="Helical" evidence="1">
    <location>
        <begin position="6"/>
        <end position="27"/>
    </location>
</feature>
<keyword evidence="1" id="KW-0472">Membrane</keyword>
<evidence type="ECO:0000256" key="1">
    <source>
        <dbReference type="SAM" id="Phobius"/>
    </source>
</evidence>
<evidence type="ECO:0000313" key="2">
    <source>
        <dbReference type="EMBL" id="OUL59518.1"/>
    </source>
</evidence>
<dbReference type="EMBL" id="MWPV01000001">
    <property type="protein sequence ID" value="OUL59518.1"/>
    <property type="molecule type" value="Genomic_DNA"/>
</dbReference>
<keyword evidence="1" id="KW-0812">Transmembrane</keyword>
<dbReference type="AlphaFoldDB" id="A0A244CVA1"/>
<dbReference type="Pfam" id="PF03334">
    <property type="entry name" value="PhaG_MnhG_YufB"/>
    <property type="match status" value="1"/>
</dbReference>
<feature type="transmembrane region" description="Helical" evidence="1">
    <location>
        <begin position="70"/>
        <end position="92"/>
    </location>
</feature>
<dbReference type="OrthoDB" id="9813804at2"/>
<comment type="caution">
    <text evidence="2">The sequence shown here is derived from an EMBL/GenBank/DDBJ whole genome shotgun (WGS) entry which is preliminary data.</text>
</comment>
<dbReference type="InterPro" id="IPR005133">
    <property type="entry name" value="PhaG_MnhG_YufB"/>
</dbReference>
<proteinExistence type="predicted"/>
<dbReference type="NCBIfam" id="NF009316">
    <property type="entry name" value="PRK12674.1-5"/>
    <property type="match status" value="1"/>
</dbReference>
<protein>
    <submittedName>
        <fullName evidence="2">Na+/H+ antiporter subunit G</fullName>
    </submittedName>
</protein>
<reference evidence="2 3" key="1">
    <citation type="submission" date="2017-02" db="EMBL/GenBank/DDBJ databases">
        <title>Pseudoalteromonas ulvae TC14 Genome.</title>
        <authorList>
            <person name="Molmeret M."/>
        </authorList>
    </citation>
    <scope>NUCLEOTIDE SEQUENCE [LARGE SCALE GENOMIC DNA]</scope>
    <source>
        <strain evidence="2">TC14</strain>
    </source>
</reference>
<keyword evidence="1" id="KW-1133">Transmembrane helix</keyword>
<feature type="transmembrane region" description="Helical" evidence="1">
    <location>
        <begin position="39"/>
        <end position="58"/>
    </location>
</feature>
<dbReference type="NCBIfam" id="TIGR01300">
    <property type="entry name" value="CPA3_mnhG_phaG"/>
    <property type="match status" value="1"/>
</dbReference>
<dbReference type="PANTHER" id="PTHR34703">
    <property type="entry name" value="ANTIPORTER SUBUNIT MNHG2-RELATED"/>
    <property type="match status" value="1"/>
</dbReference>
<accession>A0A244CVA1</accession>
<evidence type="ECO:0000313" key="3">
    <source>
        <dbReference type="Proteomes" id="UP000194841"/>
    </source>
</evidence>
<name>A0A244CVA1_PSEDV</name>